<sequence length="110" mass="12368">MRKAEVRIGHTTAGWLTQNEDGYHFAYDADYMKSPNAEAISLTLPLKNTPFVSNVLFPFFDGLIPEGWLLDIAEKSWKLNSRDRMGLLMTCCHDCIGAVSVFPVNGEDEQ</sequence>
<reference evidence="2 3" key="1">
    <citation type="submission" date="2016-09" db="EMBL/GenBank/DDBJ databases">
        <authorList>
            <person name="Capua I."/>
            <person name="De Benedictis P."/>
            <person name="Joannis T."/>
            <person name="Lombin L.H."/>
            <person name="Cattoli G."/>
        </authorList>
    </citation>
    <scope>NUCLEOTIDE SEQUENCE [LARGE SCALE GENOMIC DNA]</scope>
    <source>
        <strain evidence="2 3">A7P-90m</strain>
    </source>
</reference>
<dbReference type="NCBIfam" id="TIGR03071">
    <property type="entry name" value="couple_hipA"/>
    <property type="match status" value="1"/>
</dbReference>
<dbReference type="RefSeq" id="WP_092436899.1">
    <property type="nucleotide sequence ID" value="NZ_FMYP01000015.1"/>
</dbReference>
<dbReference type="OrthoDB" id="196808at2"/>
<dbReference type="Pfam" id="PF13657">
    <property type="entry name" value="Couple_hipA"/>
    <property type="match status" value="1"/>
</dbReference>
<feature type="domain" description="HipA N-terminal subdomain 1" evidence="1">
    <location>
        <begin position="5"/>
        <end position="101"/>
    </location>
</feature>
<dbReference type="Proteomes" id="UP000199452">
    <property type="component" value="Unassembled WGS sequence"/>
</dbReference>
<evidence type="ECO:0000313" key="2">
    <source>
        <dbReference type="EMBL" id="SDC04602.1"/>
    </source>
</evidence>
<dbReference type="GO" id="GO:0005829">
    <property type="term" value="C:cytosol"/>
    <property type="evidence" value="ECO:0007669"/>
    <property type="project" value="TreeGrafter"/>
</dbReference>
<dbReference type="PANTHER" id="PTHR37419:SF6">
    <property type="entry name" value="KINASE HI_0665-RELATED"/>
    <property type="match status" value="1"/>
</dbReference>
<dbReference type="STRING" id="1640674.SAMN05216323_101558"/>
<evidence type="ECO:0000313" key="3">
    <source>
        <dbReference type="Proteomes" id="UP000199452"/>
    </source>
</evidence>
<dbReference type="InterPro" id="IPR052028">
    <property type="entry name" value="HipA_Ser/Thr_kinase"/>
</dbReference>
<name>A0A1G6IDI1_9BACT</name>
<gene>
    <name evidence="2" type="ORF">SAMN05216323_101558</name>
</gene>
<accession>A0A1G6IDI1</accession>
<keyword evidence="2" id="KW-0418">Kinase</keyword>
<dbReference type="InterPro" id="IPR017508">
    <property type="entry name" value="HipA_N1"/>
</dbReference>
<protein>
    <submittedName>
        <fullName evidence="2">Serine/threonine-protein kinase HipA</fullName>
    </submittedName>
</protein>
<dbReference type="EMBL" id="FMYP01000015">
    <property type="protein sequence ID" value="SDC04602.1"/>
    <property type="molecule type" value="Genomic_DNA"/>
</dbReference>
<keyword evidence="2" id="KW-0808">Transferase</keyword>
<dbReference type="AlphaFoldDB" id="A0A1G6IDI1"/>
<proteinExistence type="predicted"/>
<dbReference type="GO" id="GO:0004674">
    <property type="term" value="F:protein serine/threonine kinase activity"/>
    <property type="evidence" value="ECO:0007669"/>
    <property type="project" value="TreeGrafter"/>
</dbReference>
<evidence type="ECO:0000259" key="1">
    <source>
        <dbReference type="Pfam" id="PF13657"/>
    </source>
</evidence>
<dbReference type="PANTHER" id="PTHR37419">
    <property type="entry name" value="SERINE/THREONINE-PROTEIN KINASE TOXIN HIPA"/>
    <property type="match status" value="1"/>
</dbReference>
<organism evidence="2 3">
    <name type="scientific">Williamwhitmania taraxaci</name>
    <dbReference type="NCBI Taxonomy" id="1640674"/>
    <lineage>
        <taxon>Bacteria</taxon>
        <taxon>Pseudomonadati</taxon>
        <taxon>Bacteroidota</taxon>
        <taxon>Bacteroidia</taxon>
        <taxon>Bacteroidales</taxon>
        <taxon>Williamwhitmaniaceae</taxon>
        <taxon>Williamwhitmania</taxon>
    </lineage>
</organism>
<keyword evidence="3" id="KW-1185">Reference proteome</keyword>